<proteinExistence type="inferred from homology"/>
<evidence type="ECO:0000313" key="5">
    <source>
        <dbReference type="Proteomes" id="UP000235731"/>
    </source>
</evidence>
<protein>
    <recommendedName>
        <fullName evidence="3">VWFA domain-containing protein</fullName>
    </recommendedName>
</protein>
<reference evidence="4 5" key="1">
    <citation type="submission" date="2018-01" db="EMBL/GenBank/DDBJ databases">
        <title>Metagenomic assembled genomes from two thermal pools in the Uzon Caldera, Kamchatka, Russia.</title>
        <authorList>
            <person name="Wilkins L."/>
            <person name="Ettinger C."/>
        </authorList>
    </citation>
    <scope>NUCLEOTIDE SEQUENCE [LARGE SCALE GENOMIC DNA]</scope>
    <source>
        <strain evidence="4">ZAV-15</strain>
    </source>
</reference>
<dbReference type="InterPro" id="IPR011704">
    <property type="entry name" value="ATPase_dyneun-rel_AAA"/>
</dbReference>
<evidence type="ECO:0000313" key="4">
    <source>
        <dbReference type="EMBL" id="PMP64434.1"/>
    </source>
</evidence>
<dbReference type="SUPFAM" id="SSF52540">
    <property type="entry name" value="P-loop containing nucleoside triphosphate hydrolases"/>
    <property type="match status" value="1"/>
</dbReference>
<organism evidence="4 5">
    <name type="scientific">Caldimicrobium thiodismutans</name>
    <dbReference type="NCBI Taxonomy" id="1653476"/>
    <lineage>
        <taxon>Bacteria</taxon>
        <taxon>Pseudomonadati</taxon>
        <taxon>Thermodesulfobacteriota</taxon>
        <taxon>Thermodesulfobacteria</taxon>
        <taxon>Thermodesulfobacteriales</taxon>
        <taxon>Thermodesulfobacteriaceae</taxon>
        <taxon>Caldimicrobium</taxon>
    </lineage>
</organism>
<sequence length="623" mass="71080">MNFWKEFEETFFPEVKGNILPKLALVLNLVDPNCGGLVIIGESGTGKSKLLENFYHLARILKLPCKYLPSGITEENLLGEVDFERTLKTGKIEITEGILSQVKGGYLLIDDLFLFPDTILSIIFSQVHSFTLIATHNLEAGEINPHFLEKIGLVAFTENLHQKDLRKDLIKNSEKLSENSDRNLEKALYQLILAKSLIKKIAISEYIWDKAVSLCLREGAFSHRSEIFLIFAARAFTALKRETAIKEEYLENLSPLVLTHRKLKKEESWEKTPPSEEKENPNYENSEEKRKEKKSQRFENEPIKEDLPTKPVTSEKSSKDYHSDMSNDQENSSENIESFSPSASSEKVFPVVVPEKFTELLLKGKKISSYGKRITGRVKRSSSRKIRVTLSGERRELDLFATLKASLPYQIYRNPSGRVVIKREDLRFAKREGKGRTLLLLLVDGSGSMGVHQRMQYVKGVLFHFLKSSYKRRDRVALIVFRKFGAELLVPPTNSVEMAYRILKNLPVGGNTPLSAGLDLTKRVIKLYKASHPMDHILLLIFTDGKANIPLKPKGDPFEEIKILSAEISKIPNITPIVIDTEKERELLRFELAKDLAKYLKAHYFKMENLTDKTLVKILRTTL</sequence>
<evidence type="ECO:0000259" key="3">
    <source>
        <dbReference type="PROSITE" id="PS50234"/>
    </source>
</evidence>
<dbReference type="GO" id="GO:0016887">
    <property type="term" value="F:ATP hydrolysis activity"/>
    <property type="evidence" value="ECO:0007669"/>
    <property type="project" value="InterPro"/>
</dbReference>
<comment type="similarity">
    <text evidence="1">Belongs to the Mg-chelatase subunits D/I family.</text>
</comment>
<dbReference type="AlphaFoldDB" id="A0A2N7PLF8"/>
<dbReference type="Pfam" id="PF07728">
    <property type="entry name" value="AAA_5"/>
    <property type="match status" value="1"/>
</dbReference>
<evidence type="ECO:0000256" key="1">
    <source>
        <dbReference type="ARBA" id="ARBA00005799"/>
    </source>
</evidence>
<dbReference type="SUPFAM" id="SSF53300">
    <property type="entry name" value="vWA-like"/>
    <property type="match status" value="1"/>
</dbReference>
<dbReference type="InterPro" id="IPR027417">
    <property type="entry name" value="P-loop_NTPase"/>
</dbReference>
<feature type="compositionally biased region" description="Basic and acidic residues" evidence="2">
    <location>
        <begin position="316"/>
        <end position="325"/>
    </location>
</feature>
<dbReference type="SMART" id="SM00327">
    <property type="entry name" value="VWA"/>
    <property type="match status" value="1"/>
</dbReference>
<dbReference type="Gene3D" id="3.40.50.410">
    <property type="entry name" value="von Willebrand factor, type A domain"/>
    <property type="match status" value="1"/>
</dbReference>
<dbReference type="InterPro" id="IPR002035">
    <property type="entry name" value="VWF_A"/>
</dbReference>
<feature type="compositionally biased region" description="Polar residues" evidence="2">
    <location>
        <begin position="326"/>
        <end position="341"/>
    </location>
</feature>
<dbReference type="Gene3D" id="1.10.8.80">
    <property type="entry name" value="Magnesium chelatase subunit I, C-Terminal domain"/>
    <property type="match status" value="1"/>
</dbReference>
<dbReference type="Gene3D" id="3.40.50.300">
    <property type="entry name" value="P-loop containing nucleotide triphosphate hydrolases"/>
    <property type="match status" value="1"/>
</dbReference>
<dbReference type="PANTHER" id="PTHR35023">
    <property type="entry name" value="CHELATASE-RELATED"/>
    <property type="match status" value="1"/>
</dbReference>
<accession>A0A2N7PLF8</accession>
<dbReference type="Pfam" id="PF13519">
    <property type="entry name" value="VWA_2"/>
    <property type="match status" value="1"/>
</dbReference>
<gene>
    <name evidence="4" type="ORF">C0197_00485</name>
</gene>
<dbReference type="CDD" id="cd01451">
    <property type="entry name" value="vWA_Magnesium_chelatase"/>
    <property type="match status" value="1"/>
</dbReference>
<feature type="region of interest" description="Disordered" evidence="2">
    <location>
        <begin position="264"/>
        <end position="341"/>
    </location>
</feature>
<dbReference type="Pfam" id="PF17863">
    <property type="entry name" value="AAA_lid_2"/>
    <property type="match status" value="1"/>
</dbReference>
<dbReference type="InterPro" id="IPR003593">
    <property type="entry name" value="AAA+_ATPase"/>
</dbReference>
<dbReference type="InterPro" id="IPR052989">
    <property type="entry name" value="Mg-chelatase_DI-like"/>
</dbReference>
<dbReference type="SMART" id="SM00382">
    <property type="entry name" value="AAA"/>
    <property type="match status" value="1"/>
</dbReference>
<feature type="domain" description="VWFA" evidence="3">
    <location>
        <begin position="438"/>
        <end position="623"/>
    </location>
</feature>
<dbReference type="InterPro" id="IPR036465">
    <property type="entry name" value="vWFA_dom_sf"/>
</dbReference>
<dbReference type="InterPro" id="IPR041702">
    <property type="entry name" value="BchD/ChlD_VWA"/>
</dbReference>
<dbReference type="PROSITE" id="PS00675">
    <property type="entry name" value="SIGMA54_INTERACT_1"/>
    <property type="match status" value="1"/>
</dbReference>
<dbReference type="InterPro" id="IPR041628">
    <property type="entry name" value="ChlI/MoxR_AAA_lid"/>
</dbReference>
<dbReference type="InterPro" id="IPR025662">
    <property type="entry name" value="Sigma_54_int_dom_ATP-bd_1"/>
</dbReference>
<dbReference type="GO" id="GO:0005524">
    <property type="term" value="F:ATP binding"/>
    <property type="evidence" value="ECO:0007669"/>
    <property type="project" value="InterPro"/>
</dbReference>
<evidence type="ECO:0000256" key="2">
    <source>
        <dbReference type="SAM" id="MobiDB-lite"/>
    </source>
</evidence>
<comment type="caution">
    <text evidence="4">The sequence shown here is derived from an EMBL/GenBank/DDBJ whole genome shotgun (WGS) entry which is preliminary data.</text>
</comment>
<feature type="compositionally biased region" description="Basic and acidic residues" evidence="2">
    <location>
        <begin position="264"/>
        <end position="308"/>
    </location>
</feature>
<dbReference type="Proteomes" id="UP000235731">
    <property type="component" value="Unassembled WGS sequence"/>
</dbReference>
<dbReference type="EMBL" id="PNIE01000007">
    <property type="protein sequence ID" value="PMP64434.1"/>
    <property type="molecule type" value="Genomic_DNA"/>
</dbReference>
<dbReference type="PANTHER" id="PTHR35023:SF1">
    <property type="entry name" value="MG-PROTOPORPHYRIN IX CHELATASE"/>
    <property type="match status" value="1"/>
</dbReference>
<name>A0A2N7PLF8_9BACT</name>
<dbReference type="PROSITE" id="PS50234">
    <property type="entry name" value="VWFA"/>
    <property type="match status" value="1"/>
</dbReference>